<sequence>MNQEPQYWGMPVNTYCMLLHLSQLSSFLIPGLGLVLPALMWALNKDKNEQIDQHGKVTLNWLISAVIYGFVCFILWWLLIGALAFVLLAILNVIFAVMAAIRANDGELWPYPLSIRFFKV</sequence>
<keyword evidence="2 5" id="KW-0812">Transmembrane</keyword>
<evidence type="ECO:0000256" key="4">
    <source>
        <dbReference type="ARBA" id="ARBA00023136"/>
    </source>
</evidence>
<name>A0ABV7VU13_9GAMM</name>
<dbReference type="RefSeq" id="WP_376866111.1">
    <property type="nucleotide sequence ID" value="NZ_JBHRYB010000005.1"/>
</dbReference>
<comment type="caution">
    <text evidence="6">The sequence shown here is derived from an EMBL/GenBank/DDBJ whole genome shotgun (WGS) entry which is preliminary data.</text>
</comment>
<dbReference type="InterPro" id="IPR019109">
    <property type="entry name" value="MamF_MmsF"/>
</dbReference>
<dbReference type="Proteomes" id="UP001595722">
    <property type="component" value="Unassembled WGS sequence"/>
</dbReference>
<keyword evidence="4 5" id="KW-0472">Membrane</keyword>
<feature type="transmembrane region" description="Helical" evidence="5">
    <location>
        <begin position="20"/>
        <end position="43"/>
    </location>
</feature>
<accession>A0ABV7VU13</accession>
<evidence type="ECO:0000256" key="5">
    <source>
        <dbReference type="SAM" id="Phobius"/>
    </source>
</evidence>
<evidence type="ECO:0000313" key="6">
    <source>
        <dbReference type="EMBL" id="MFC3680226.1"/>
    </source>
</evidence>
<reference evidence="7" key="1">
    <citation type="journal article" date="2019" name="Int. J. Syst. Evol. Microbiol.">
        <title>The Global Catalogue of Microorganisms (GCM) 10K type strain sequencing project: providing services to taxonomists for standard genome sequencing and annotation.</title>
        <authorList>
            <consortium name="The Broad Institute Genomics Platform"/>
            <consortium name="The Broad Institute Genome Sequencing Center for Infectious Disease"/>
            <person name="Wu L."/>
            <person name="Ma J."/>
        </authorList>
    </citation>
    <scope>NUCLEOTIDE SEQUENCE [LARGE SCALE GENOMIC DNA]</scope>
    <source>
        <strain evidence="7">KCTC 42424</strain>
    </source>
</reference>
<dbReference type="EMBL" id="JBHRYB010000005">
    <property type="protein sequence ID" value="MFC3680226.1"/>
    <property type="molecule type" value="Genomic_DNA"/>
</dbReference>
<feature type="transmembrane region" description="Helical" evidence="5">
    <location>
        <begin position="82"/>
        <end position="101"/>
    </location>
</feature>
<evidence type="ECO:0000256" key="2">
    <source>
        <dbReference type="ARBA" id="ARBA00022692"/>
    </source>
</evidence>
<evidence type="ECO:0000313" key="7">
    <source>
        <dbReference type="Proteomes" id="UP001595722"/>
    </source>
</evidence>
<proteinExistence type="predicted"/>
<evidence type="ECO:0000256" key="1">
    <source>
        <dbReference type="ARBA" id="ARBA00004141"/>
    </source>
</evidence>
<keyword evidence="7" id="KW-1185">Reference proteome</keyword>
<gene>
    <name evidence="6" type="ORF">ACFOMG_08945</name>
</gene>
<evidence type="ECO:0000256" key="3">
    <source>
        <dbReference type="ARBA" id="ARBA00022989"/>
    </source>
</evidence>
<organism evidence="6 7">
    <name type="scientific">Bacterioplanoides pacificum</name>
    <dbReference type="NCBI Taxonomy" id="1171596"/>
    <lineage>
        <taxon>Bacteria</taxon>
        <taxon>Pseudomonadati</taxon>
        <taxon>Pseudomonadota</taxon>
        <taxon>Gammaproteobacteria</taxon>
        <taxon>Oceanospirillales</taxon>
        <taxon>Oceanospirillaceae</taxon>
        <taxon>Bacterioplanoides</taxon>
    </lineage>
</organism>
<comment type="subcellular location">
    <subcellularLocation>
        <location evidence="1">Membrane</location>
        <topology evidence="1">Multi-pass membrane protein</topology>
    </subcellularLocation>
</comment>
<protein>
    <submittedName>
        <fullName evidence="6">DUF4870 domain-containing protein</fullName>
    </submittedName>
</protein>
<keyword evidence="3 5" id="KW-1133">Transmembrane helix</keyword>
<dbReference type="Pfam" id="PF09685">
    <property type="entry name" value="MamF_MmsF"/>
    <property type="match status" value="1"/>
</dbReference>
<feature type="transmembrane region" description="Helical" evidence="5">
    <location>
        <begin position="55"/>
        <end position="76"/>
    </location>
</feature>